<organism evidence="20 21">
    <name type="scientific">Nitrosospira briensis</name>
    <dbReference type="NCBI Taxonomy" id="35799"/>
    <lineage>
        <taxon>Bacteria</taxon>
        <taxon>Pseudomonadati</taxon>
        <taxon>Pseudomonadota</taxon>
        <taxon>Betaproteobacteria</taxon>
        <taxon>Nitrosomonadales</taxon>
        <taxon>Nitrosomonadaceae</taxon>
        <taxon>Nitrosospira</taxon>
    </lineage>
</organism>
<evidence type="ECO:0000256" key="6">
    <source>
        <dbReference type="ARBA" id="ARBA00022692"/>
    </source>
</evidence>
<protein>
    <submittedName>
        <fullName evidence="20">Iron complex outermembrane recepter protein</fullName>
    </submittedName>
</protein>
<gene>
    <name evidence="20" type="ORF">SAMN05216386_2799</name>
</gene>
<dbReference type="PANTHER" id="PTHR32552">
    <property type="entry name" value="FERRICHROME IRON RECEPTOR-RELATED"/>
    <property type="match status" value="1"/>
</dbReference>
<feature type="signal peptide" evidence="17">
    <location>
        <begin position="1"/>
        <end position="42"/>
    </location>
</feature>
<evidence type="ECO:0000256" key="4">
    <source>
        <dbReference type="ARBA" id="ARBA00022452"/>
    </source>
</evidence>
<accession>A0A1I5EXD7</accession>
<keyword evidence="12" id="KW-0675">Receptor</keyword>
<feature type="domain" description="TonB-dependent receptor-like beta-barrel" evidence="18">
    <location>
        <begin position="340"/>
        <end position="765"/>
    </location>
</feature>
<evidence type="ECO:0000256" key="2">
    <source>
        <dbReference type="ARBA" id="ARBA00009810"/>
    </source>
</evidence>
<evidence type="ECO:0000259" key="18">
    <source>
        <dbReference type="Pfam" id="PF00593"/>
    </source>
</evidence>
<evidence type="ECO:0000256" key="16">
    <source>
        <dbReference type="SAM" id="MobiDB-lite"/>
    </source>
</evidence>
<evidence type="ECO:0000256" key="1">
    <source>
        <dbReference type="ARBA" id="ARBA00004571"/>
    </source>
</evidence>
<evidence type="ECO:0000313" key="20">
    <source>
        <dbReference type="EMBL" id="SFO16060.1"/>
    </source>
</evidence>
<dbReference type="InterPro" id="IPR036942">
    <property type="entry name" value="Beta-barrel_TonB_sf"/>
</dbReference>
<dbReference type="InterPro" id="IPR037066">
    <property type="entry name" value="Plug_dom_sf"/>
</dbReference>
<dbReference type="InterPro" id="IPR010105">
    <property type="entry name" value="TonB_sidphr_rcpt"/>
</dbReference>
<dbReference type="InterPro" id="IPR039426">
    <property type="entry name" value="TonB-dep_rcpt-like"/>
</dbReference>
<feature type="domain" description="TonB-dependent receptor plug" evidence="19">
    <location>
        <begin position="139"/>
        <end position="245"/>
    </location>
</feature>
<evidence type="ECO:0000256" key="7">
    <source>
        <dbReference type="ARBA" id="ARBA00022729"/>
    </source>
</evidence>
<evidence type="ECO:0000256" key="8">
    <source>
        <dbReference type="ARBA" id="ARBA00023004"/>
    </source>
</evidence>
<dbReference type="GO" id="GO:0015344">
    <property type="term" value="F:siderophore uptake transmembrane transporter activity"/>
    <property type="evidence" value="ECO:0007669"/>
    <property type="project" value="TreeGrafter"/>
</dbReference>
<dbReference type="NCBIfam" id="TIGR01783">
    <property type="entry name" value="TonB-siderophor"/>
    <property type="match status" value="1"/>
</dbReference>
<keyword evidence="7 17" id="KW-0732">Signal</keyword>
<evidence type="ECO:0000256" key="11">
    <source>
        <dbReference type="ARBA" id="ARBA00023136"/>
    </source>
</evidence>
<evidence type="ECO:0000256" key="17">
    <source>
        <dbReference type="SAM" id="SignalP"/>
    </source>
</evidence>
<feature type="chain" id="PRO_5010220597" evidence="17">
    <location>
        <begin position="43"/>
        <end position="798"/>
    </location>
</feature>
<keyword evidence="10 15" id="KW-0798">TonB box</keyword>
<dbReference type="Pfam" id="PF00593">
    <property type="entry name" value="TonB_dep_Rec_b-barrel"/>
    <property type="match status" value="1"/>
</dbReference>
<evidence type="ECO:0000256" key="3">
    <source>
        <dbReference type="ARBA" id="ARBA00022448"/>
    </source>
</evidence>
<dbReference type="GO" id="GO:0015891">
    <property type="term" value="P:siderophore transport"/>
    <property type="evidence" value="ECO:0007669"/>
    <property type="project" value="InterPro"/>
</dbReference>
<dbReference type="Pfam" id="PF07715">
    <property type="entry name" value="Plug"/>
    <property type="match status" value="1"/>
</dbReference>
<dbReference type="PROSITE" id="PS52016">
    <property type="entry name" value="TONB_DEPENDENT_REC_3"/>
    <property type="match status" value="1"/>
</dbReference>
<name>A0A1I5EXD7_9PROT</name>
<evidence type="ECO:0000256" key="12">
    <source>
        <dbReference type="ARBA" id="ARBA00023170"/>
    </source>
</evidence>
<evidence type="ECO:0000256" key="5">
    <source>
        <dbReference type="ARBA" id="ARBA00022496"/>
    </source>
</evidence>
<dbReference type="OrthoDB" id="127311at2"/>
<evidence type="ECO:0000256" key="15">
    <source>
        <dbReference type="RuleBase" id="RU003357"/>
    </source>
</evidence>
<evidence type="ECO:0000256" key="9">
    <source>
        <dbReference type="ARBA" id="ARBA00023065"/>
    </source>
</evidence>
<keyword evidence="6 14" id="KW-0812">Transmembrane</keyword>
<evidence type="ECO:0000259" key="19">
    <source>
        <dbReference type="Pfam" id="PF07715"/>
    </source>
</evidence>
<dbReference type="EMBL" id="FOVJ01000009">
    <property type="protein sequence ID" value="SFO16060.1"/>
    <property type="molecule type" value="Genomic_DNA"/>
</dbReference>
<dbReference type="Proteomes" id="UP000183107">
    <property type="component" value="Unassembled WGS sequence"/>
</dbReference>
<keyword evidence="11 14" id="KW-0472">Membrane</keyword>
<sequence length="798" mass="88485">MKAYKKTIKGRCPLTHRIQRTKLATALQYALLSLSMAGYAHAQQASPEPAKAGQQSERKTLPEDGSTGQSAIEPPSESKEQTSGGKAAPAAKDTQRPAELGKQEETVLPTLVIKDTGLDKIEYGTKDTMTATKTKTPILEIPQSMTVITRDELTMRGVQLNFTEALRYIPGVTADQFGFEGRGFEYVSMRGFNSLSTANFRDNLSQQGRGLYFADFITDPYSLERVDVLRGPTSVTFGRGDAGGIVNRITKLPTATPIREIELQYGNFDRKRIAADFGLANEDGTLMFRLVTSALDTDTQVRFPNTGGDRAQIRRFYISPSLTWRPTNRTSITLFGDILNNRSQASAFYQAAPDGRPTNTLLGDPNFTRYSTDQASVSYKLEHHFNDSVTARQNFRFMGLNGRYREIDPGFDPDTETRFAADGRTLRRSAFGTRERVDQTVLDTHIEARARTGPFNHTALVGIDWNRVESTLKYFAASAPTPSIDIFNPNYNQPMPTPDLLAIDGVQKIDQVGFYVQDQIKFDQRWVLTLSGRHDKVSSVTDVNVFNPQHTASKDSAYTGRAGLTYLFSNGVAPYFSYSQSFLPQYGLNFFNNSPFEPTRASQYEVGIKYQPPGTRSLFTAALFELTKTNVLTFDPRSPRGLTETGEVRSRGAELEARTEVFRGLNAIGAFSYVDVKITESAEGFAGKMPLRVPNLTASGWLDYNLGTLNVDALRGFFIGGGVRYVGRVFNDDANTSTTPSFTLFDAVLRYDHGPWQFLINANNIFDEKYFTAGPGPGGGSFFLGSRRTVVGTLKLRF</sequence>
<dbReference type="Gene3D" id="2.40.170.20">
    <property type="entry name" value="TonB-dependent receptor, beta-barrel domain"/>
    <property type="match status" value="1"/>
</dbReference>
<keyword evidence="3 14" id="KW-0813">Transport</keyword>
<dbReference type="InterPro" id="IPR000531">
    <property type="entry name" value="Beta-barrel_TonB"/>
</dbReference>
<reference evidence="21" key="1">
    <citation type="submission" date="2016-10" db="EMBL/GenBank/DDBJ databases">
        <authorList>
            <person name="Varghese N."/>
        </authorList>
    </citation>
    <scope>NUCLEOTIDE SEQUENCE [LARGE SCALE GENOMIC DNA]</scope>
    <source>
        <strain evidence="21">Nsp8</strain>
    </source>
</reference>
<feature type="compositionally biased region" description="Basic and acidic residues" evidence="16">
    <location>
        <begin position="93"/>
        <end position="105"/>
    </location>
</feature>
<feature type="region of interest" description="Disordered" evidence="16">
    <location>
        <begin position="43"/>
        <end position="106"/>
    </location>
</feature>
<dbReference type="PANTHER" id="PTHR32552:SF68">
    <property type="entry name" value="FERRICHROME OUTER MEMBRANE TRANSPORTER_PHAGE RECEPTOR"/>
    <property type="match status" value="1"/>
</dbReference>
<keyword evidence="13 14" id="KW-0998">Cell outer membrane</keyword>
<keyword evidence="8" id="KW-0408">Iron</keyword>
<evidence type="ECO:0000256" key="10">
    <source>
        <dbReference type="ARBA" id="ARBA00023077"/>
    </source>
</evidence>
<dbReference type="GO" id="GO:0038023">
    <property type="term" value="F:signaling receptor activity"/>
    <property type="evidence" value="ECO:0007669"/>
    <property type="project" value="InterPro"/>
</dbReference>
<keyword evidence="4 14" id="KW-1134">Transmembrane beta strand</keyword>
<dbReference type="SUPFAM" id="SSF56935">
    <property type="entry name" value="Porins"/>
    <property type="match status" value="1"/>
</dbReference>
<evidence type="ECO:0000313" key="21">
    <source>
        <dbReference type="Proteomes" id="UP000183107"/>
    </source>
</evidence>
<dbReference type="Gene3D" id="2.170.130.10">
    <property type="entry name" value="TonB-dependent receptor, plug domain"/>
    <property type="match status" value="1"/>
</dbReference>
<dbReference type="AlphaFoldDB" id="A0A1I5EXD7"/>
<keyword evidence="5" id="KW-0410">Iron transport</keyword>
<keyword evidence="9" id="KW-0406">Ion transport</keyword>
<dbReference type="InterPro" id="IPR012910">
    <property type="entry name" value="Plug_dom"/>
</dbReference>
<comment type="subcellular location">
    <subcellularLocation>
        <location evidence="1 14">Cell outer membrane</location>
        <topology evidence="1 14">Multi-pass membrane protein</topology>
    </subcellularLocation>
</comment>
<keyword evidence="21" id="KW-1185">Reference proteome</keyword>
<evidence type="ECO:0000256" key="14">
    <source>
        <dbReference type="PROSITE-ProRule" id="PRU01360"/>
    </source>
</evidence>
<dbReference type="CDD" id="cd01347">
    <property type="entry name" value="ligand_gated_channel"/>
    <property type="match status" value="1"/>
</dbReference>
<comment type="similarity">
    <text evidence="2 14 15">Belongs to the TonB-dependent receptor family.</text>
</comment>
<proteinExistence type="inferred from homology"/>
<evidence type="ECO:0000256" key="13">
    <source>
        <dbReference type="ARBA" id="ARBA00023237"/>
    </source>
</evidence>
<dbReference type="GO" id="GO:0009279">
    <property type="term" value="C:cell outer membrane"/>
    <property type="evidence" value="ECO:0007669"/>
    <property type="project" value="UniProtKB-SubCell"/>
</dbReference>